<evidence type="ECO:0000313" key="5">
    <source>
        <dbReference type="Proteomes" id="UP000252086"/>
    </source>
</evidence>
<feature type="region of interest" description="Disordered" evidence="2">
    <location>
        <begin position="159"/>
        <end position="292"/>
    </location>
</feature>
<dbReference type="OrthoDB" id="6104403at2"/>
<dbReference type="EMBL" id="QNRF01000004">
    <property type="protein sequence ID" value="RBO83252.1"/>
    <property type="molecule type" value="Genomic_DNA"/>
</dbReference>
<dbReference type="AlphaFoldDB" id="A0A366CZL0"/>
<feature type="compositionally biased region" description="Low complexity" evidence="2">
    <location>
        <begin position="267"/>
        <end position="292"/>
    </location>
</feature>
<keyword evidence="1" id="KW-0175">Coiled coil</keyword>
<reference evidence="4 5" key="1">
    <citation type="submission" date="2018-06" db="EMBL/GenBank/DDBJ databases">
        <title>Genomic Encyclopedia of Type Strains, Phase III (KMG-III): the genomes of soil and plant-associated and newly described type strains.</title>
        <authorList>
            <person name="Whitman W."/>
        </authorList>
    </citation>
    <scope>NUCLEOTIDE SEQUENCE [LARGE SCALE GENOMIC DNA]</scope>
    <source>
        <strain evidence="4 5">CECT 7732</strain>
    </source>
</reference>
<feature type="domain" description="Flagellar hook-length control protein-like C-terminal" evidence="3">
    <location>
        <begin position="520"/>
        <end position="593"/>
    </location>
</feature>
<gene>
    <name evidence="4" type="ORF">DFP76_10467</name>
</gene>
<keyword evidence="4" id="KW-0966">Cell projection</keyword>
<feature type="compositionally biased region" description="Polar residues" evidence="2">
    <location>
        <begin position="176"/>
        <end position="196"/>
    </location>
</feature>
<comment type="caution">
    <text evidence="4">The sequence shown here is derived from an EMBL/GenBank/DDBJ whole genome shotgun (WGS) entry which is preliminary data.</text>
</comment>
<dbReference type="RefSeq" id="WP_113874210.1">
    <property type="nucleotide sequence ID" value="NZ_QNRF01000004.1"/>
</dbReference>
<proteinExistence type="predicted"/>
<evidence type="ECO:0000256" key="1">
    <source>
        <dbReference type="SAM" id="Coils"/>
    </source>
</evidence>
<dbReference type="Gene3D" id="3.30.750.140">
    <property type="match status" value="1"/>
</dbReference>
<keyword evidence="5" id="KW-1185">Reference proteome</keyword>
<name>A0A366CZL0_9GAMM</name>
<feature type="compositionally biased region" description="Polar residues" evidence="2">
    <location>
        <begin position="235"/>
        <end position="266"/>
    </location>
</feature>
<keyword evidence="4" id="KW-0282">Flagellum</keyword>
<keyword evidence="4" id="KW-0969">Cilium</keyword>
<dbReference type="Pfam" id="PF02120">
    <property type="entry name" value="Flg_hook"/>
    <property type="match status" value="1"/>
</dbReference>
<dbReference type="InterPro" id="IPR021136">
    <property type="entry name" value="Flagellar_hook_control-like_C"/>
</dbReference>
<evidence type="ECO:0000259" key="3">
    <source>
        <dbReference type="Pfam" id="PF02120"/>
    </source>
</evidence>
<organism evidence="4 5">
    <name type="scientific">Marinomonas aquiplantarum</name>
    <dbReference type="NCBI Taxonomy" id="491951"/>
    <lineage>
        <taxon>Bacteria</taxon>
        <taxon>Pseudomonadati</taxon>
        <taxon>Pseudomonadota</taxon>
        <taxon>Gammaproteobacteria</taxon>
        <taxon>Oceanospirillales</taxon>
        <taxon>Oceanospirillaceae</taxon>
        <taxon>Marinomonas</taxon>
    </lineage>
</organism>
<protein>
    <submittedName>
        <fullName evidence="4">Flagellar hook-length control protein FliK</fullName>
    </submittedName>
</protein>
<dbReference type="InterPro" id="IPR038610">
    <property type="entry name" value="FliK-like_C_sf"/>
</dbReference>
<evidence type="ECO:0000256" key="2">
    <source>
        <dbReference type="SAM" id="MobiDB-lite"/>
    </source>
</evidence>
<feature type="compositionally biased region" description="Low complexity" evidence="2">
    <location>
        <begin position="159"/>
        <end position="175"/>
    </location>
</feature>
<dbReference type="Proteomes" id="UP000252086">
    <property type="component" value="Unassembled WGS sequence"/>
</dbReference>
<feature type="compositionally biased region" description="Low complexity" evidence="2">
    <location>
        <begin position="197"/>
        <end position="234"/>
    </location>
</feature>
<feature type="coiled-coil region" evidence="1">
    <location>
        <begin position="558"/>
        <end position="602"/>
    </location>
</feature>
<accession>A0A366CZL0</accession>
<sequence length="615" mass="66409">MISDIKSLINGRATSSDGSSVNVSNLGTIAKLSNEMKLIENLSLIKFQGSETTLFQGKPVQLLHASSQHQPFTLINHGTPIDITDLNNVKLNKVGTHQATLQLPADQSATKLSNQATTGIPSRTHSLNMASQVIQLTVVSSLPNSGASQVSPSATAVSTSAATTNTAPTTHSHNTGITTNQANIGSTSVTPPAQHQTSNPTSPLSPPNSTSNHVPPTTQSTASQTSPSQGQATSNQTTQNSNKANQASFGQTNNGSAKATSTTTVPAQYSQAASSLSNQQAHTQSPTASTSTQALAHAVKVTDGQTEFQVISQTPLKKGDTIRVFVDANNQLQALPAKEQTSTLPIQTQALRQSLPKQLPAADMTRLINQLQTLADSADGEMPPRTQEALKQLVQHLPSLSQITSGAESMKQAMQVSGLFSESLLLNDQKLQIPADLKLNLERLKDSQEMLPTQRSTVSLPTEQIASAIERITTNQLRHLAEPGQINTQIYPLQIEIPIKEHQQHRLIQVEIDKDPSQSEATDHDRRWLVKLQFDFEETGRFDARTSIQGNKVGILFAAESLDTVQKLQRNMPNLKDKLSQKDIEIERIDAFQANLKKAEKTKHTNQPSLIDVRT</sequence>
<evidence type="ECO:0000313" key="4">
    <source>
        <dbReference type="EMBL" id="RBO83252.1"/>
    </source>
</evidence>